<evidence type="ECO:0000256" key="1">
    <source>
        <dbReference type="SAM" id="Phobius"/>
    </source>
</evidence>
<keyword evidence="3" id="KW-1185">Reference proteome</keyword>
<reference evidence="3" key="1">
    <citation type="journal article" date="2019" name="Int. J. Syst. Evol. Microbiol.">
        <title>The Global Catalogue of Microorganisms (GCM) 10K type strain sequencing project: providing services to taxonomists for standard genome sequencing and annotation.</title>
        <authorList>
            <consortium name="The Broad Institute Genomics Platform"/>
            <consortium name="The Broad Institute Genome Sequencing Center for Infectious Disease"/>
            <person name="Wu L."/>
            <person name="Ma J."/>
        </authorList>
    </citation>
    <scope>NUCLEOTIDE SEQUENCE [LARGE SCALE GENOMIC DNA]</scope>
    <source>
        <strain evidence="3">CGMCC 1.12404</strain>
    </source>
</reference>
<evidence type="ECO:0000313" key="2">
    <source>
        <dbReference type="EMBL" id="GGA59374.1"/>
    </source>
</evidence>
<gene>
    <name evidence="2" type="ORF">GCM10007416_35570</name>
</gene>
<evidence type="ECO:0000313" key="3">
    <source>
        <dbReference type="Proteomes" id="UP000617979"/>
    </source>
</evidence>
<sequence>MMVICLFEGIGVDLMLLDGWFWLWFLFLIFTCLCAGAVLMVNNRCRADRIHEKKRLKLERDIMAKKMSLSYAQKSWMLSAHILFIVAWFGGILCMFGLLITSLSANHNNELYVIYMNINLLDDVYVKYPALGALITGLLLSVLTNWGLTRYYWIIVKEVLTLGTIGFGIFYMNQWLDQVTAATSNGDFDTLQLSDIKHLLIGNLANLIALATMVILSYVKPWGRRKNAKKNRKK</sequence>
<comment type="caution">
    <text evidence="2">The sequence shown here is derived from an EMBL/GenBank/DDBJ whole genome shotgun (WGS) entry which is preliminary data.</text>
</comment>
<feature type="transmembrane region" description="Helical" evidence="1">
    <location>
        <begin position="76"/>
        <end position="105"/>
    </location>
</feature>
<feature type="transmembrane region" description="Helical" evidence="1">
    <location>
        <begin position="125"/>
        <end position="147"/>
    </location>
</feature>
<feature type="transmembrane region" description="Helical" evidence="1">
    <location>
        <begin position="159"/>
        <end position="176"/>
    </location>
</feature>
<feature type="transmembrane region" description="Helical" evidence="1">
    <location>
        <begin position="196"/>
        <end position="219"/>
    </location>
</feature>
<dbReference type="Proteomes" id="UP000617979">
    <property type="component" value="Unassembled WGS sequence"/>
</dbReference>
<accession>A0ABQ1H6X4</accession>
<name>A0ABQ1H6X4_9BACL</name>
<proteinExistence type="predicted"/>
<dbReference type="EMBL" id="BMEX01000047">
    <property type="protein sequence ID" value="GGA59374.1"/>
    <property type="molecule type" value="Genomic_DNA"/>
</dbReference>
<organism evidence="2 3">
    <name type="scientific">Kroppenstedtia guangzhouensis</name>
    <dbReference type="NCBI Taxonomy" id="1274356"/>
    <lineage>
        <taxon>Bacteria</taxon>
        <taxon>Bacillati</taxon>
        <taxon>Bacillota</taxon>
        <taxon>Bacilli</taxon>
        <taxon>Bacillales</taxon>
        <taxon>Thermoactinomycetaceae</taxon>
        <taxon>Kroppenstedtia</taxon>
    </lineage>
</organism>
<keyword evidence="1" id="KW-0812">Transmembrane</keyword>
<protein>
    <recommendedName>
        <fullName evidence="4">DUF2269 family protein</fullName>
    </recommendedName>
</protein>
<feature type="transmembrane region" description="Helical" evidence="1">
    <location>
        <begin position="20"/>
        <end position="41"/>
    </location>
</feature>
<keyword evidence="1" id="KW-0472">Membrane</keyword>
<keyword evidence="1" id="KW-1133">Transmembrane helix</keyword>
<evidence type="ECO:0008006" key="4">
    <source>
        <dbReference type="Google" id="ProtNLM"/>
    </source>
</evidence>